<gene>
    <name evidence="2" type="ORF">J2W49_002288</name>
</gene>
<accession>A0ABU1WM05</accession>
<keyword evidence="3" id="KW-1185">Reference proteome</keyword>
<dbReference type="RefSeq" id="WP_310315721.1">
    <property type="nucleotide sequence ID" value="NZ_JAVDWU010000004.1"/>
</dbReference>
<reference evidence="2 3" key="1">
    <citation type="submission" date="2023-07" db="EMBL/GenBank/DDBJ databases">
        <title>Sorghum-associated microbial communities from plants grown in Nebraska, USA.</title>
        <authorList>
            <person name="Schachtman D."/>
        </authorList>
    </citation>
    <scope>NUCLEOTIDE SEQUENCE [LARGE SCALE GENOMIC DNA]</scope>
    <source>
        <strain evidence="2 3">4249</strain>
    </source>
</reference>
<organism evidence="2 3">
    <name type="scientific">Hydrogenophaga palleronii</name>
    <dbReference type="NCBI Taxonomy" id="65655"/>
    <lineage>
        <taxon>Bacteria</taxon>
        <taxon>Pseudomonadati</taxon>
        <taxon>Pseudomonadota</taxon>
        <taxon>Betaproteobacteria</taxon>
        <taxon>Burkholderiales</taxon>
        <taxon>Comamonadaceae</taxon>
        <taxon>Hydrogenophaga</taxon>
    </lineage>
</organism>
<evidence type="ECO:0000313" key="2">
    <source>
        <dbReference type="EMBL" id="MDR7150330.1"/>
    </source>
</evidence>
<name>A0ABU1WM05_9BURK</name>
<comment type="caution">
    <text evidence="2">The sequence shown here is derived from an EMBL/GenBank/DDBJ whole genome shotgun (WGS) entry which is preliminary data.</text>
</comment>
<keyword evidence="1" id="KW-1133">Transmembrane helix</keyword>
<dbReference type="Pfam" id="PF10003">
    <property type="entry name" value="DUF2244"/>
    <property type="match status" value="1"/>
</dbReference>
<dbReference type="Proteomes" id="UP001265700">
    <property type="component" value="Unassembled WGS sequence"/>
</dbReference>
<sequence length="210" mass="22711">MSDSDVAVWSGKALFDLATIDDCQKLLGILGIFPAPTRVAEVRRGLLEVVDVNPVSDGFQLASVSDTGWSWSLRRNCSMAPAQLAWVFAGLSALSLAVAAFFWFQGAVLVLPFAALELLALGAAFLATARHATDGERISLHEGRLVVEVESAGRIHRSEFVADRVRVQPVSGYALVELAGDGRSVRLGRFVRAELRPVLARELRQALREG</sequence>
<evidence type="ECO:0000313" key="3">
    <source>
        <dbReference type="Proteomes" id="UP001265700"/>
    </source>
</evidence>
<feature type="transmembrane region" description="Helical" evidence="1">
    <location>
        <begin position="84"/>
        <end position="104"/>
    </location>
</feature>
<protein>
    <submittedName>
        <fullName evidence="2">Membrane protein</fullName>
    </submittedName>
</protein>
<evidence type="ECO:0000256" key="1">
    <source>
        <dbReference type="SAM" id="Phobius"/>
    </source>
</evidence>
<keyword evidence="1" id="KW-0472">Membrane</keyword>
<feature type="transmembrane region" description="Helical" evidence="1">
    <location>
        <begin position="110"/>
        <end position="129"/>
    </location>
</feature>
<dbReference type="InterPro" id="IPR019253">
    <property type="entry name" value="DUF2244_TM"/>
</dbReference>
<proteinExistence type="predicted"/>
<keyword evidence="1" id="KW-0812">Transmembrane</keyword>
<dbReference type="EMBL" id="JAVDWU010000004">
    <property type="protein sequence ID" value="MDR7150330.1"/>
    <property type="molecule type" value="Genomic_DNA"/>
</dbReference>